<reference evidence="1" key="1">
    <citation type="submission" date="2021-12" db="EMBL/GenBank/DDBJ databases">
        <authorList>
            <person name="Zaccaron A."/>
            <person name="Stergiopoulos I."/>
        </authorList>
    </citation>
    <scope>NUCLEOTIDE SEQUENCE</scope>
    <source>
        <strain evidence="1">Race5_Kim</strain>
    </source>
</reference>
<dbReference type="KEGG" id="ffu:CLAFUR5_02184"/>
<protein>
    <submittedName>
        <fullName evidence="1">Uncharacterized protein</fullName>
    </submittedName>
</protein>
<gene>
    <name evidence="1" type="ORF">CLAFUR5_02184</name>
</gene>
<sequence>MANTTEAQPARLVGWAIKRVWKAAHESAINEPTIAPDDPKRGKAAPLQQTPKFIEPLYQAVTTDPKGRAWLCNTDEKYAMYFKVRESWTKKKILLGKPVPADPLDPKIIFEVALHPNHRLGNIDESDAVLLLRKILMDLVDYAKRFESWVKD</sequence>
<evidence type="ECO:0000313" key="2">
    <source>
        <dbReference type="Proteomes" id="UP000756132"/>
    </source>
</evidence>
<name>A0A9Q8P3E4_PASFU</name>
<proteinExistence type="predicted"/>
<dbReference type="GeneID" id="71982062"/>
<accession>A0A9Q8P3E4</accession>
<dbReference type="AlphaFoldDB" id="A0A9Q8P3E4"/>
<dbReference type="RefSeq" id="XP_047756037.1">
    <property type="nucleotide sequence ID" value="XM_047901332.1"/>
</dbReference>
<reference evidence="1" key="2">
    <citation type="journal article" date="2022" name="Microb. Genom.">
        <title>A chromosome-scale genome assembly of the tomato pathogen Cladosporium fulvum reveals a compartmentalized genome architecture and the presence of a dispensable chromosome.</title>
        <authorList>
            <person name="Zaccaron A.Z."/>
            <person name="Chen L.H."/>
            <person name="Samaras A."/>
            <person name="Stergiopoulos I."/>
        </authorList>
    </citation>
    <scope>NUCLEOTIDE SEQUENCE</scope>
    <source>
        <strain evidence="1">Race5_Kim</strain>
    </source>
</reference>
<dbReference type="Proteomes" id="UP000756132">
    <property type="component" value="Chromosome 1"/>
</dbReference>
<evidence type="ECO:0000313" key="1">
    <source>
        <dbReference type="EMBL" id="UJO11671.1"/>
    </source>
</evidence>
<dbReference type="EMBL" id="CP090163">
    <property type="protein sequence ID" value="UJO11671.1"/>
    <property type="molecule type" value="Genomic_DNA"/>
</dbReference>
<keyword evidence="2" id="KW-1185">Reference proteome</keyword>
<organism evidence="1 2">
    <name type="scientific">Passalora fulva</name>
    <name type="common">Tomato leaf mold</name>
    <name type="synonym">Cladosporium fulvum</name>
    <dbReference type="NCBI Taxonomy" id="5499"/>
    <lineage>
        <taxon>Eukaryota</taxon>
        <taxon>Fungi</taxon>
        <taxon>Dikarya</taxon>
        <taxon>Ascomycota</taxon>
        <taxon>Pezizomycotina</taxon>
        <taxon>Dothideomycetes</taxon>
        <taxon>Dothideomycetidae</taxon>
        <taxon>Mycosphaerellales</taxon>
        <taxon>Mycosphaerellaceae</taxon>
        <taxon>Fulvia</taxon>
    </lineage>
</organism>